<sequence length="149" mass="16652">MRFAEHGLNVMLLDFTTIPARRRPNACLACPPSWKRSDADIHTALFSVPVSRLREAVVAIASREPRTHLLSLDREASQAEFEQRSRIFGFVDTITVAFEAASNDTSTIAIYSRSRTGYYDIGVNRRRVRRWLAALANELAANGDNKAAS</sequence>
<protein>
    <submittedName>
        <fullName evidence="1">DUF1499 domain-containing protein</fullName>
    </submittedName>
</protein>
<reference evidence="1 2" key="1">
    <citation type="submission" date="2018-07" db="EMBL/GenBank/DDBJ databases">
        <title>Venubactetium sediminum gen. nov., sp. nov., isolated from a marine solar saltern.</title>
        <authorList>
            <person name="Wang S."/>
        </authorList>
    </citation>
    <scope>NUCLEOTIDE SEQUENCE [LARGE SCALE GENOMIC DNA]</scope>
    <source>
        <strain evidence="1 2">WD2A32</strain>
    </source>
</reference>
<dbReference type="Pfam" id="PF07386">
    <property type="entry name" value="DUF1499"/>
    <property type="match status" value="1"/>
</dbReference>
<dbReference type="EMBL" id="QPMH01000007">
    <property type="protein sequence ID" value="RDD62034.1"/>
    <property type="molecule type" value="Genomic_DNA"/>
</dbReference>
<accession>A0A369TBY5</accession>
<keyword evidence="2" id="KW-1185">Reference proteome</keyword>
<dbReference type="AlphaFoldDB" id="A0A369TBY5"/>
<dbReference type="InterPro" id="IPR010865">
    <property type="entry name" value="DUF1499"/>
</dbReference>
<organism evidence="1 2">
    <name type="scientific">Ferruginivarius sediminum</name>
    <dbReference type="NCBI Taxonomy" id="2661937"/>
    <lineage>
        <taxon>Bacteria</taxon>
        <taxon>Pseudomonadati</taxon>
        <taxon>Pseudomonadota</taxon>
        <taxon>Alphaproteobacteria</taxon>
        <taxon>Rhodospirillales</taxon>
        <taxon>Rhodospirillaceae</taxon>
        <taxon>Ferruginivarius</taxon>
    </lineage>
</organism>
<dbReference type="Proteomes" id="UP000253941">
    <property type="component" value="Unassembled WGS sequence"/>
</dbReference>
<comment type="caution">
    <text evidence="1">The sequence shown here is derived from an EMBL/GenBank/DDBJ whole genome shotgun (WGS) entry which is preliminary data.</text>
</comment>
<proteinExistence type="predicted"/>
<evidence type="ECO:0000313" key="1">
    <source>
        <dbReference type="EMBL" id="RDD62034.1"/>
    </source>
</evidence>
<gene>
    <name evidence="1" type="ORF">DRB17_09325</name>
</gene>
<name>A0A369TBY5_9PROT</name>
<evidence type="ECO:0000313" key="2">
    <source>
        <dbReference type="Proteomes" id="UP000253941"/>
    </source>
</evidence>